<dbReference type="Gene3D" id="1.10.287.1490">
    <property type="match status" value="1"/>
</dbReference>
<evidence type="ECO:0000313" key="4">
    <source>
        <dbReference type="EMBL" id="SPM42135.1"/>
    </source>
</evidence>
<dbReference type="PANTHER" id="PTHR39082:SF1">
    <property type="entry name" value="SCAVENGER RECEPTOR CLASS A MEMBER 3"/>
    <property type="match status" value="1"/>
</dbReference>
<dbReference type="Pfam" id="PF02591">
    <property type="entry name" value="Zn_ribbon_9"/>
    <property type="match status" value="1"/>
</dbReference>
<name>A0A2U3PEM4_9MYCO</name>
<accession>A0A2U3PEM4</accession>
<dbReference type="InterPro" id="IPR052376">
    <property type="entry name" value="Oxidative_Scav/Glycosyltrans"/>
</dbReference>
<dbReference type="AlphaFoldDB" id="A0A2U3PEM4"/>
<dbReference type="PANTHER" id="PTHR39082">
    <property type="entry name" value="PHOSPHOLIPASE C-BETA-2-RELATED"/>
    <property type="match status" value="1"/>
</dbReference>
<dbReference type="Proteomes" id="UP000240424">
    <property type="component" value="Unassembled WGS sequence"/>
</dbReference>
<proteinExistence type="predicted"/>
<evidence type="ECO:0000313" key="5">
    <source>
        <dbReference type="Proteomes" id="UP000240424"/>
    </source>
</evidence>
<feature type="domain" description="CT398-like coiled coil hairpin" evidence="3">
    <location>
        <begin position="14"/>
        <end position="192"/>
    </location>
</feature>
<feature type="coiled-coil region" evidence="1">
    <location>
        <begin position="58"/>
        <end position="165"/>
    </location>
</feature>
<protein>
    <submittedName>
        <fullName evidence="4">Predicted nucleic acid-binding protein, contains Zn-ribbon domain</fullName>
    </submittedName>
</protein>
<feature type="domain" description="C4-type zinc ribbon" evidence="2">
    <location>
        <begin position="203"/>
        <end position="237"/>
    </location>
</feature>
<dbReference type="OrthoDB" id="9784388at2"/>
<sequence length="245" mass="26752">MKAEIAQQRSLLELSEVDAELSRIAHRAGHLPQSEAIEKMQAEHIAAGDRVAAVNMAIEDLDTQVSRFESEIDAVRQREERDRSLLQSGGTDAKQLADLQHELETLERRQGSLEDSLLEVMERREELQSQLAGEQSAIEALQADLASAQQALDAARAELEQARQSHSSRRDALAATLDPDVSAAYERQRAGGGAGAARLLGHRCGACRIEIDRGEMARITAAAEDELVRCPECGAILLRIKGISQ</sequence>
<dbReference type="InterPro" id="IPR056003">
    <property type="entry name" value="CT398_CC_hairpin"/>
</dbReference>
<dbReference type="Pfam" id="PF24481">
    <property type="entry name" value="CT398_CC"/>
    <property type="match status" value="1"/>
</dbReference>
<dbReference type="RefSeq" id="WP_077080638.1">
    <property type="nucleotide sequence ID" value="NZ_FUEZ01000004.1"/>
</dbReference>
<evidence type="ECO:0000259" key="2">
    <source>
        <dbReference type="Pfam" id="PF02591"/>
    </source>
</evidence>
<evidence type="ECO:0000259" key="3">
    <source>
        <dbReference type="Pfam" id="PF24481"/>
    </source>
</evidence>
<dbReference type="EMBL" id="FUEZ01000004">
    <property type="protein sequence ID" value="SPM42135.1"/>
    <property type="molecule type" value="Genomic_DNA"/>
</dbReference>
<dbReference type="InterPro" id="IPR003743">
    <property type="entry name" value="Zf-RING_7"/>
</dbReference>
<keyword evidence="1" id="KW-0175">Coiled coil</keyword>
<reference evidence="4 5" key="1">
    <citation type="submission" date="2017-01" db="EMBL/GenBank/DDBJ databases">
        <authorList>
            <consortium name="Urmite Genomes"/>
        </authorList>
    </citation>
    <scope>NUCLEOTIDE SEQUENCE [LARGE SCALE GENOMIC DNA]</scope>
    <source>
        <strain evidence="4 5">AB215</strain>
    </source>
</reference>
<organism evidence="4 5">
    <name type="scientific">Mycobacterium numidiamassiliense</name>
    <dbReference type="NCBI Taxonomy" id="1841861"/>
    <lineage>
        <taxon>Bacteria</taxon>
        <taxon>Bacillati</taxon>
        <taxon>Actinomycetota</taxon>
        <taxon>Actinomycetes</taxon>
        <taxon>Mycobacteriales</taxon>
        <taxon>Mycobacteriaceae</taxon>
        <taxon>Mycobacterium</taxon>
    </lineage>
</organism>
<keyword evidence="5" id="KW-1185">Reference proteome</keyword>
<dbReference type="STRING" id="1841861.GCA_900157365_02674"/>
<gene>
    <name evidence="4" type="ORF">MNAB215_4354</name>
</gene>
<evidence type="ECO:0000256" key="1">
    <source>
        <dbReference type="SAM" id="Coils"/>
    </source>
</evidence>